<dbReference type="GO" id="GO:0032259">
    <property type="term" value="P:methylation"/>
    <property type="evidence" value="ECO:0007669"/>
    <property type="project" value="UniProtKB-KW"/>
</dbReference>
<dbReference type="GO" id="GO:0009307">
    <property type="term" value="P:DNA restriction-modification system"/>
    <property type="evidence" value="ECO:0007669"/>
    <property type="project" value="InterPro"/>
</dbReference>
<dbReference type="Pfam" id="PF02086">
    <property type="entry name" value="MethyltransfD12"/>
    <property type="match status" value="1"/>
</dbReference>
<dbReference type="GO" id="GO:0009007">
    <property type="term" value="F:site-specific DNA-methyltransferase (adenine-specific) activity"/>
    <property type="evidence" value="ECO:0007669"/>
    <property type="project" value="UniProtKB-EC"/>
</dbReference>
<evidence type="ECO:0000256" key="2">
    <source>
        <dbReference type="ARBA" id="ARBA00022679"/>
    </source>
</evidence>
<protein>
    <recommendedName>
        <fullName evidence="5">Site-specific DNA-methyltransferase (adenine-specific)</fullName>
    </recommendedName>
</protein>
<dbReference type="GO" id="GO:1904047">
    <property type="term" value="F:S-adenosyl-L-methionine binding"/>
    <property type="evidence" value="ECO:0007669"/>
    <property type="project" value="TreeGrafter"/>
</dbReference>
<evidence type="ECO:0000313" key="4">
    <source>
        <dbReference type="EMBL" id="KKN74278.1"/>
    </source>
</evidence>
<dbReference type="Gene3D" id="3.40.50.150">
    <property type="entry name" value="Vaccinia Virus protein VP39"/>
    <property type="match status" value="1"/>
</dbReference>
<sequence>MKIRQPLKTHGGKYYLAKHIHRLAAKTDYKHRVITHGGGLGEFWNWHHKGISEVVNDTDLPLTNFWRVLQSPRQFSKFERGAQATPFGQEFWQQASCCVYPALITDPEGDWHAALNLFINVRQSRQGLGKDFATLSRNRLRRGMSEQVSAWLSAIEGLPEVHARLKRVVILNDDALKVIKQQDGKQTLFYLDPTYLPETRAAKKVYRHEMTKKDHIKLLKLLATIKGKFLLSGYPSALYKKYQRQHGWNLTKIKIDNKASSKKTKDVKTECIWRNY</sequence>
<name>A0A0F9W8B4_9ZZZZ</name>
<dbReference type="PANTHER" id="PTHR30481:SF4">
    <property type="entry name" value="SITE-SPECIFIC DNA-METHYLTRANSFERASE (ADENINE-SPECIFIC)"/>
    <property type="match status" value="1"/>
</dbReference>
<keyword evidence="1" id="KW-0489">Methyltransferase</keyword>
<evidence type="ECO:0000256" key="1">
    <source>
        <dbReference type="ARBA" id="ARBA00022603"/>
    </source>
</evidence>
<dbReference type="GO" id="GO:0043565">
    <property type="term" value="F:sequence-specific DNA binding"/>
    <property type="evidence" value="ECO:0007669"/>
    <property type="project" value="TreeGrafter"/>
</dbReference>
<reference evidence="4" key="1">
    <citation type="journal article" date="2015" name="Nature">
        <title>Complex archaea that bridge the gap between prokaryotes and eukaryotes.</title>
        <authorList>
            <person name="Spang A."/>
            <person name="Saw J.H."/>
            <person name="Jorgensen S.L."/>
            <person name="Zaremba-Niedzwiedzka K."/>
            <person name="Martijn J."/>
            <person name="Lind A.E."/>
            <person name="van Eijk R."/>
            <person name="Schleper C."/>
            <person name="Guy L."/>
            <person name="Ettema T.J."/>
        </authorList>
    </citation>
    <scope>NUCLEOTIDE SEQUENCE</scope>
</reference>
<keyword evidence="3" id="KW-0949">S-adenosyl-L-methionine</keyword>
<accession>A0A0F9W8B4</accession>
<dbReference type="GO" id="GO:0006298">
    <property type="term" value="P:mismatch repair"/>
    <property type="evidence" value="ECO:0007669"/>
    <property type="project" value="TreeGrafter"/>
</dbReference>
<dbReference type="PANTHER" id="PTHR30481">
    <property type="entry name" value="DNA ADENINE METHYLASE"/>
    <property type="match status" value="1"/>
</dbReference>
<organism evidence="4">
    <name type="scientific">marine sediment metagenome</name>
    <dbReference type="NCBI Taxonomy" id="412755"/>
    <lineage>
        <taxon>unclassified sequences</taxon>
        <taxon>metagenomes</taxon>
        <taxon>ecological metagenomes</taxon>
    </lineage>
</organism>
<evidence type="ECO:0000256" key="3">
    <source>
        <dbReference type="ARBA" id="ARBA00022691"/>
    </source>
</evidence>
<dbReference type="InterPro" id="IPR029063">
    <property type="entry name" value="SAM-dependent_MTases_sf"/>
</dbReference>
<dbReference type="SUPFAM" id="SSF53335">
    <property type="entry name" value="S-adenosyl-L-methionine-dependent methyltransferases"/>
    <property type="match status" value="1"/>
</dbReference>
<comment type="caution">
    <text evidence="4">The sequence shown here is derived from an EMBL/GenBank/DDBJ whole genome shotgun (WGS) entry which is preliminary data.</text>
</comment>
<evidence type="ECO:0008006" key="5">
    <source>
        <dbReference type="Google" id="ProtNLM"/>
    </source>
</evidence>
<keyword evidence="2" id="KW-0808">Transferase</keyword>
<dbReference type="EMBL" id="LAZR01000329">
    <property type="protein sequence ID" value="KKN74278.1"/>
    <property type="molecule type" value="Genomic_DNA"/>
</dbReference>
<dbReference type="AlphaFoldDB" id="A0A0F9W8B4"/>
<dbReference type="InterPro" id="IPR012327">
    <property type="entry name" value="MeTrfase_D12"/>
</dbReference>
<gene>
    <name evidence="4" type="ORF">LCGC14_0392170</name>
</gene>
<proteinExistence type="predicted"/>